<proteinExistence type="predicted"/>
<protein>
    <submittedName>
        <fullName evidence="1">Uncharacterized protein</fullName>
    </submittedName>
</protein>
<name>A0ACC1MSE3_9HYPO</name>
<evidence type="ECO:0000313" key="2">
    <source>
        <dbReference type="Proteomes" id="UP001143910"/>
    </source>
</evidence>
<accession>A0ACC1MSE3</accession>
<dbReference type="EMBL" id="JANJQO010001722">
    <property type="protein sequence ID" value="KAJ2969541.1"/>
    <property type="molecule type" value="Genomic_DNA"/>
</dbReference>
<gene>
    <name evidence="1" type="ORF">NQ176_g8608</name>
</gene>
<evidence type="ECO:0000313" key="1">
    <source>
        <dbReference type="EMBL" id="KAJ2969541.1"/>
    </source>
</evidence>
<dbReference type="Proteomes" id="UP001143910">
    <property type="component" value="Unassembled WGS sequence"/>
</dbReference>
<keyword evidence="2" id="KW-1185">Reference proteome</keyword>
<sequence length="297" mass="32137">MSLSKTIHVPLLGGIDVGYRVSGSGIDASKPTVVLINSMCTTASLYDVQFNDQALTDAVNLLAVEPLGHGATATTSKLEQFTYWDSAVMALQVMDVLKVPKAFALGTSQGGWMVVRMALLAPERILGVLPLGTSMDYESAASREKGCWDPNTSLAPFYEAWSVPTPEFVVPEVFRGMVVNLGFSGTVSPETASSWDETLQIVYSGDHGRKKLRMALTNLLSRDGLLLRIRDVKCPVYWLHAVGDPVFPYTMAQEQIKLFTGSPDATIEIVEAGGHYLNATSPKEVNAAILKMTGKYA</sequence>
<comment type="caution">
    <text evidence="1">The sequence shown here is derived from an EMBL/GenBank/DDBJ whole genome shotgun (WGS) entry which is preliminary data.</text>
</comment>
<reference evidence="1" key="1">
    <citation type="submission" date="2022-08" db="EMBL/GenBank/DDBJ databases">
        <title>Genome Sequence of Lecanicillium fungicola.</title>
        <authorList>
            <person name="Buettner E."/>
        </authorList>
    </citation>
    <scope>NUCLEOTIDE SEQUENCE</scope>
    <source>
        <strain evidence="1">Babe33</strain>
    </source>
</reference>
<organism evidence="1 2">
    <name type="scientific">Zarea fungicola</name>
    <dbReference type="NCBI Taxonomy" id="93591"/>
    <lineage>
        <taxon>Eukaryota</taxon>
        <taxon>Fungi</taxon>
        <taxon>Dikarya</taxon>
        <taxon>Ascomycota</taxon>
        <taxon>Pezizomycotina</taxon>
        <taxon>Sordariomycetes</taxon>
        <taxon>Hypocreomycetidae</taxon>
        <taxon>Hypocreales</taxon>
        <taxon>Cordycipitaceae</taxon>
        <taxon>Zarea</taxon>
    </lineage>
</organism>